<evidence type="ECO:0000256" key="2">
    <source>
        <dbReference type="ARBA" id="ARBA00022448"/>
    </source>
</evidence>
<dbReference type="Gene3D" id="1.20.1720.10">
    <property type="entry name" value="Multidrug resistance protein D"/>
    <property type="match status" value="1"/>
</dbReference>
<dbReference type="CDD" id="cd17321">
    <property type="entry name" value="MFS_MMR_MDR_like"/>
    <property type="match status" value="1"/>
</dbReference>
<dbReference type="RefSeq" id="WP_210869993.1">
    <property type="nucleotide sequence ID" value="NZ_JAGPNL010000002.1"/>
</dbReference>
<feature type="transmembrane region" description="Helical" evidence="9">
    <location>
        <begin position="12"/>
        <end position="32"/>
    </location>
</feature>
<keyword evidence="3" id="KW-1003">Cell membrane</keyword>
<feature type="transmembrane region" description="Helical" evidence="9">
    <location>
        <begin position="310"/>
        <end position="331"/>
    </location>
</feature>
<dbReference type="PROSITE" id="PS50850">
    <property type="entry name" value="MFS"/>
    <property type="match status" value="1"/>
</dbReference>
<keyword evidence="5 9" id="KW-1133">Transmembrane helix</keyword>
<feature type="transmembrane region" description="Helical" evidence="9">
    <location>
        <begin position="174"/>
        <end position="196"/>
    </location>
</feature>
<accession>A0A941AXT7</accession>
<dbReference type="InterPro" id="IPR005829">
    <property type="entry name" value="Sugar_transporter_CS"/>
</dbReference>
<feature type="transmembrane region" description="Helical" evidence="9">
    <location>
        <begin position="208"/>
        <end position="228"/>
    </location>
</feature>
<protein>
    <submittedName>
        <fullName evidence="11">MFS transporter</fullName>
    </submittedName>
</protein>
<dbReference type="Gene3D" id="1.20.1250.20">
    <property type="entry name" value="MFS general substrate transporter like domains"/>
    <property type="match status" value="1"/>
</dbReference>
<dbReference type="Pfam" id="PF07690">
    <property type="entry name" value="MFS_1"/>
    <property type="match status" value="1"/>
</dbReference>
<feature type="transmembrane region" description="Helical" evidence="9">
    <location>
        <begin position="87"/>
        <end position="107"/>
    </location>
</feature>
<evidence type="ECO:0000313" key="12">
    <source>
        <dbReference type="Proteomes" id="UP000677875"/>
    </source>
</evidence>
<evidence type="ECO:0000256" key="9">
    <source>
        <dbReference type="SAM" id="Phobius"/>
    </source>
</evidence>
<evidence type="ECO:0000256" key="3">
    <source>
        <dbReference type="ARBA" id="ARBA00022475"/>
    </source>
</evidence>
<evidence type="ECO:0000256" key="5">
    <source>
        <dbReference type="ARBA" id="ARBA00022989"/>
    </source>
</evidence>
<dbReference type="InterPro" id="IPR020846">
    <property type="entry name" value="MFS_dom"/>
</dbReference>
<dbReference type="InterPro" id="IPR036259">
    <property type="entry name" value="MFS_trans_sf"/>
</dbReference>
<reference evidence="11" key="1">
    <citation type="submission" date="2021-04" db="EMBL/GenBank/DDBJ databases">
        <title>Genome seq and assembly of Streptomyces sp. RG38.</title>
        <authorList>
            <person name="Chhetri G."/>
        </authorList>
    </citation>
    <scope>NUCLEOTIDE SEQUENCE</scope>
    <source>
        <strain evidence="11">RG38</strain>
    </source>
</reference>
<keyword evidence="2" id="KW-0813">Transport</keyword>
<keyword evidence="7" id="KW-0046">Antibiotic resistance</keyword>
<feature type="transmembrane region" description="Helical" evidence="9">
    <location>
        <begin position="234"/>
        <end position="255"/>
    </location>
</feature>
<gene>
    <name evidence="11" type="ORF">J5Y05_08695</name>
</gene>
<feature type="transmembrane region" description="Helical" evidence="9">
    <location>
        <begin position="113"/>
        <end position="135"/>
    </location>
</feature>
<feature type="domain" description="Major facilitator superfamily (MFS) profile" evidence="10">
    <location>
        <begin position="21"/>
        <end position="470"/>
    </location>
</feature>
<evidence type="ECO:0000259" key="10">
    <source>
        <dbReference type="PROSITE" id="PS50850"/>
    </source>
</evidence>
<feature type="transmembrane region" description="Helical" evidence="9">
    <location>
        <begin position="445"/>
        <end position="467"/>
    </location>
</feature>
<name>A0A941AXT7_9ACTN</name>
<keyword evidence="12" id="KW-1185">Reference proteome</keyword>
<comment type="caution">
    <text evidence="11">The sequence shown here is derived from an EMBL/GenBank/DDBJ whole genome shotgun (WGS) entry which is preliminary data.</text>
</comment>
<dbReference type="PANTHER" id="PTHR42718">
    <property type="entry name" value="MAJOR FACILITATOR SUPERFAMILY MULTIDRUG TRANSPORTER MFSC"/>
    <property type="match status" value="1"/>
</dbReference>
<dbReference type="PROSITE" id="PS00216">
    <property type="entry name" value="SUGAR_TRANSPORT_1"/>
    <property type="match status" value="1"/>
</dbReference>
<dbReference type="GO" id="GO:0022857">
    <property type="term" value="F:transmembrane transporter activity"/>
    <property type="evidence" value="ECO:0007669"/>
    <property type="project" value="InterPro"/>
</dbReference>
<dbReference type="InterPro" id="IPR011701">
    <property type="entry name" value="MFS"/>
</dbReference>
<dbReference type="EMBL" id="JAGPNL010000002">
    <property type="protein sequence ID" value="MBQ0826584.1"/>
    <property type="molecule type" value="Genomic_DNA"/>
</dbReference>
<dbReference type="GO" id="GO:0005886">
    <property type="term" value="C:plasma membrane"/>
    <property type="evidence" value="ECO:0007669"/>
    <property type="project" value="UniProtKB-SubCell"/>
</dbReference>
<organism evidence="11 12">
    <name type="scientific">Streptomyces tagetis</name>
    <dbReference type="NCBI Taxonomy" id="2820809"/>
    <lineage>
        <taxon>Bacteria</taxon>
        <taxon>Bacillati</taxon>
        <taxon>Actinomycetota</taxon>
        <taxon>Actinomycetes</taxon>
        <taxon>Kitasatosporales</taxon>
        <taxon>Streptomycetaceae</taxon>
        <taxon>Streptomyces</taxon>
    </lineage>
</organism>
<feature type="transmembrane region" description="Helical" evidence="9">
    <location>
        <begin position="276"/>
        <end position="298"/>
    </location>
</feature>
<evidence type="ECO:0000256" key="7">
    <source>
        <dbReference type="ARBA" id="ARBA00023251"/>
    </source>
</evidence>
<dbReference type="SUPFAM" id="SSF103473">
    <property type="entry name" value="MFS general substrate transporter"/>
    <property type="match status" value="1"/>
</dbReference>
<evidence type="ECO:0000313" key="11">
    <source>
        <dbReference type="EMBL" id="MBQ0826584.1"/>
    </source>
</evidence>
<evidence type="ECO:0000256" key="8">
    <source>
        <dbReference type="SAM" id="MobiDB-lite"/>
    </source>
</evidence>
<evidence type="ECO:0000256" key="4">
    <source>
        <dbReference type="ARBA" id="ARBA00022692"/>
    </source>
</evidence>
<proteinExistence type="predicted"/>
<dbReference type="AlphaFoldDB" id="A0A941AXT7"/>
<dbReference type="PANTHER" id="PTHR42718:SF46">
    <property type="entry name" value="BLR6921 PROTEIN"/>
    <property type="match status" value="1"/>
</dbReference>
<dbReference type="PRINTS" id="PR01036">
    <property type="entry name" value="TCRTETB"/>
</dbReference>
<feature type="transmembrane region" description="Helical" evidence="9">
    <location>
        <begin position="343"/>
        <end position="361"/>
    </location>
</feature>
<keyword evidence="4 9" id="KW-0812">Transmembrane</keyword>
<evidence type="ECO:0000256" key="1">
    <source>
        <dbReference type="ARBA" id="ARBA00004651"/>
    </source>
</evidence>
<feature type="transmembrane region" description="Helical" evidence="9">
    <location>
        <begin position="52"/>
        <end position="75"/>
    </location>
</feature>
<comment type="subcellular location">
    <subcellularLocation>
        <location evidence="1">Cell membrane</location>
        <topology evidence="1">Multi-pass membrane protein</topology>
    </subcellularLocation>
</comment>
<evidence type="ECO:0000256" key="6">
    <source>
        <dbReference type="ARBA" id="ARBA00023136"/>
    </source>
</evidence>
<keyword evidence="6 9" id="KW-0472">Membrane</keyword>
<feature type="transmembrane region" description="Helical" evidence="9">
    <location>
        <begin position="147"/>
        <end position="168"/>
    </location>
</feature>
<dbReference type="GO" id="GO:0046677">
    <property type="term" value="P:response to antibiotic"/>
    <property type="evidence" value="ECO:0007669"/>
    <property type="project" value="UniProtKB-KW"/>
</dbReference>
<sequence>MARKEAEKATSAGAVAGPGLTLAAVAVVQFMVSLDLSVVNVGLPEIADGLGFGAAGLTWVIHAYALTFGGLLLLGGKAADRYGRKRVLLCGLGLFGLASLLGGFAQAPGQLVAARAAQGIGAAALAPAALALLTATFPSGKPRVRAFGVWSAMNAAGGAFGVLAGGLLTEYAGWRWVMFVNVPMAAVALALVLRGVPGDRATVRGGRPDVLGAVLATAGLTLLVFGVVRTDRYAWTSPVTLTTLALAVVLLAAFVHAERTTTREPLVRLGLFANRAVAAANGYNLLLGAAMASAFYFMSLYLQRVLGNGAAMTGLMFLPFALGVVAGSVIAIKLGYRVAPRTLLVGGGLLTAAGFAWFGLISPDGSFAVDALGPSLVASVGFGLCLGPVVSTATAGVAPEETGTASGLLNSSRQIGASLGLAALGTAAEHRTGDTVTPASLNDGYALGLDLSALLLVAATVIALTVLRRGGTPGGEAAEPPAQARPETATR</sequence>
<dbReference type="Proteomes" id="UP000677875">
    <property type="component" value="Unassembled WGS sequence"/>
</dbReference>
<feature type="region of interest" description="Disordered" evidence="8">
    <location>
        <begin position="470"/>
        <end position="491"/>
    </location>
</feature>